<protein>
    <submittedName>
        <fullName evidence="1">Uncharacterized protein</fullName>
    </submittedName>
</protein>
<dbReference type="RefSeq" id="WP_101894782.1">
    <property type="nucleotide sequence ID" value="NZ_CP022684.1"/>
</dbReference>
<keyword evidence="2" id="KW-1185">Reference proteome</keyword>
<dbReference type="PROSITE" id="PS51257">
    <property type="entry name" value="PROKAR_LIPOPROTEIN"/>
    <property type="match status" value="1"/>
</dbReference>
<name>A0A2K9LRF7_9GAMM</name>
<organism evidence="1 2">
    <name type="scientific">Ketobacter alkanivorans</name>
    <dbReference type="NCBI Taxonomy" id="1917421"/>
    <lineage>
        <taxon>Bacteria</taxon>
        <taxon>Pseudomonadati</taxon>
        <taxon>Pseudomonadota</taxon>
        <taxon>Gammaproteobacteria</taxon>
        <taxon>Pseudomonadales</taxon>
        <taxon>Ketobacteraceae</taxon>
        <taxon>Ketobacter</taxon>
    </lineage>
</organism>
<proteinExistence type="predicted"/>
<evidence type="ECO:0000313" key="2">
    <source>
        <dbReference type="Proteomes" id="UP000235116"/>
    </source>
</evidence>
<accession>A0A2K9LRF7</accession>
<sequence>MKTLIAFATAAVLLAGCSSSVVEPQDDPIVADLTGKPIAYVEKKLGLPNKRSETRSGAMIWIYLDKQKGMAANECTVTLSIRNNKIENVAVDRDAQSLLSMVGSSCKTIRKNLGVAS</sequence>
<dbReference type="OrthoDB" id="7064338at2"/>
<evidence type="ECO:0000313" key="1">
    <source>
        <dbReference type="EMBL" id="AUM13404.1"/>
    </source>
</evidence>
<dbReference type="Proteomes" id="UP000235116">
    <property type="component" value="Chromosome"/>
</dbReference>
<reference evidence="2" key="1">
    <citation type="submission" date="2017-08" db="EMBL/GenBank/DDBJ databases">
        <title>Direct submision.</title>
        <authorList>
            <person name="Kim S.-J."/>
            <person name="Rhee S.-K."/>
        </authorList>
    </citation>
    <scope>NUCLEOTIDE SEQUENCE [LARGE SCALE GENOMIC DNA]</scope>
    <source>
        <strain evidence="2">GI5</strain>
    </source>
</reference>
<gene>
    <name evidence="1" type="ORF">Kalk_13670</name>
</gene>
<dbReference type="AlphaFoldDB" id="A0A2K9LRF7"/>
<dbReference type="EMBL" id="CP022684">
    <property type="protein sequence ID" value="AUM13404.1"/>
    <property type="molecule type" value="Genomic_DNA"/>
</dbReference>
<dbReference type="KEGG" id="kak:Kalk_13670"/>